<evidence type="ECO:0000313" key="2">
    <source>
        <dbReference type="EMBL" id="SOY40017.1"/>
    </source>
</evidence>
<evidence type="ECO:0000313" key="3">
    <source>
        <dbReference type="Proteomes" id="UP000256297"/>
    </source>
</evidence>
<feature type="region of interest" description="Disordered" evidence="1">
    <location>
        <begin position="63"/>
        <end position="83"/>
    </location>
</feature>
<evidence type="ECO:0000256" key="1">
    <source>
        <dbReference type="SAM" id="MobiDB-lite"/>
    </source>
</evidence>
<dbReference type="EMBL" id="OFSP01000001">
    <property type="protein sequence ID" value="SOY40017.1"/>
    <property type="molecule type" value="Genomic_DNA"/>
</dbReference>
<comment type="caution">
    <text evidence="2">The sequence shown here is derived from an EMBL/GenBank/DDBJ whole genome shotgun (WGS) entry which is preliminary data.</text>
</comment>
<reference evidence="2 3" key="1">
    <citation type="submission" date="2018-01" db="EMBL/GenBank/DDBJ databases">
        <authorList>
            <person name="Clerissi C."/>
        </authorList>
    </citation>
    <scope>NUCLEOTIDE SEQUENCE [LARGE SCALE GENOMIC DNA]</scope>
    <source>
        <strain evidence="2">Cupriavidus taiwanensis STM 3521</strain>
    </source>
</reference>
<gene>
    <name evidence="2" type="ORF">CBM2589_B10298</name>
</gene>
<name>A0A975WNV5_9BURK</name>
<sequence length="83" mass="8895">MLWMSWMSEHLAIQSRRTRVSIAMLSSVLCARSEAGAVSRLFAGANRRGPPALICASTRVHSADGGSVPKPVVSAGDKPRFSR</sequence>
<protein>
    <submittedName>
        <fullName evidence="2">Uncharacterized protein</fullName>
    </submittedName>
</protein>
<organism evidence="2 3">
    <name type="scientific">Cupriavidus taiwanensis</name>
    <dbReference type="NCBI Taxonomy" id="164546"/>
    <lineage>
        <taxon>Bacteria</taxon>
        <taxon>Pseudomonadati</taxon>
        <taxon>Pseudomonadota</taxon>
        <taxon>Betaproteobacteria</taxon>
        <taxon>Burkholderiales</taxon>
        <taxon>Burkholderiaceae</taxon>
        <taxon>Cupriavidus</taxon>
    </lineage>
</organism>
<proteinExistence type="predicted"/>
<dbReference type="AlphaFoldDB" id="A0A975WNV5"/>
<dbReference type="Proteomes" id="UP000256297">
    <property type="component" value="Chromosome CBM2589_b"/>
</dbReference>
<accession>A0A975WNV5</accession>